<keyword evidence="2" id="KW-0378">Hydrolase</keyword>
<evidence type="ECO:0000313" key="2">
    <source>
        <dbReference type="EMBL" id="MBL1378338.1"/>
    </source>
</evidence>
<comment type="caution">
    <text evidence="2">The sequence shown here is derived from an EMBL/GenBank/DDBJ whole genome shotgun (WGS) entry which is preliminary data.</text>
</comment>
<dbReference type="InterPro" id="IPR036691">
    <property type="entry name" value="Endo/exonu/phosph_ase_sf"/>
</dbReference>
<reference evidence="3" key="1">
    <citation type="submission" date="2021-01" db="EMBL/GenBank/DDBJ databases">
        <title>Genome public.</title>
        <authorList>
            <person name="Liu C."/>
            <person name="Sun Q."/>
        </authorList>
    </citation>
    <scope>NUCLEOTIDE SEQUENCE [LARGE SCALE GENOMIC DNA]</scope>
    <source>
        <strain evidence="3">CGMCC 1.18722</strain>
    </source>
</reference>
<keyword evidence="2" id="KW-0540">Nuclease</keyword>
<sequence>MPCRNRHKALFLGAALLLGGCMEVPEPLLLNDRLESVSEPCQYPSPAESRPLPARFTLLSWNIYKQQGDWRSELDDWAEDAELLLLQEASGTEELHHWLQERGYRWFQVPAFNWRGAPQGVLTAAPGEALQACGQRVVEPVTRIPKSQLFSHHPLAAEPEPLLVVNLHAINFSLRGRSYQEQLDLISDVIGGYRGPVIVAGDFNRWNTRRDRLLRHWAEREQLQEMTLAEDNRTRFAGYPLDSVFYRGLQLEQARSMTSTASDHGPIKAVFRVLEES</sequence>
<name>A0ABS1QU04_9GAMM</name>
<evidence type="ECO:0000313" key="3">
    <source>
        <dbReference type="Proteomes" id="UP000638570"/>
    </source>
</evidence>
<organism evidence="2 3">
    <name type="scientific">Zobellella iuensis</name>
    <dbReference type="NCBI Taxonomy" id="2803811"/>
    <lineage>
        <taxon>Bacteria</taxon>
        <taxon>Pseudomonadati</taxon>
        <taxon>Pseudomonadota</taxon>
        <taxon>Gammaproteobacteria</taxon>
        <taxon>Aeromonadales</taxon>
        <taxon>Aeromonadaceae</taxon>
        <taxon>Zobellella</taxon>
    </lineage>
</organism>
<dbReference type="GO" id="GO:0004519">
    <property type="term" value="F:endonuclease activity"/>
    <property type="evidence" value="ECO:0007669"/>
    <property type="project" value="UniProtKB-KW"/>
</dbReference>
<dbReference type="Gene3D" id="3.60.10.10">
    <property type="entry name" value="Endonuclease/exonuclease/phosphatase"/>
    <property type="match status" value="1"/>
</dbReference>
<dbReference type="Pfam" id="PF03372">
    <property type="entry name" value="Exo_endo_phos"/>
    <property type="match status" value="1"/>
</dbReference>
<dbReference type="RefSeq" id="WP_202086481.1">
    <property type="nucleotide sequence ID" value="NZ_JAERTZ010000025.1"/>
</dbReference>
<keyword evidence="3" id="KW-1185">Reference proteome</keyword>
<evidence type="ECO:0000259" key="1">
    <source>
        <dbReference type="Pfam" id="PF03372"/>
    </source>
</evidence>
<accession>A0ABS1QU04</accession>
<dbReference type="InterPro" id="IPR005135">
    <property type="entry name" value="Endo/exonuclease/phosphatase"/>
</dbReference>
<dbReference type="Proteomes" id="UP000638570">
    <property type="component" value="Unassembled WGS sequence"/>
</dbReference>
<dbReference type="PROSITE" id="PS51257">
    <property type="entry name" value="PROKAR_LIPOPROTEIN"/>
    <property type="match status" value="1"/>
</dbReference>
<gene>
    <name evidence="2" type="ORF">JKV55_13545</name>
</gene>
<keyword evidence="2" id="KW-0255">Endonuclease</keyword>
<dbReference type="NCBIfam" id="NF003842">
    <property type="entry name" value="PRK05421.1-4"/>
    <property type="match status" value="1"/>
</dbReference>
<protein>
    <submittedName>
        <fullName evidence="2">Endonuclease/exonuclease/phosphatase family protein</fullName>
    </submittedName>
</protein>
<dbReference type="SUPFAM" id="SSF56219">
    <property type="entry name" value="DNase I-like"/>
    <property type="match status" value="1"/>
</dbReference>
<feature type="domain" description="Endonuclease/exonuclease/phosphatase" evidence="1">
    <location>
        <begin position="59"/>
        <end position="264"/>
    </location>
</feature>
<dbReference type="EMBL" id="JAERTZ010000025">
    <property type="protein sequence ID" value="MBL1378338.1"/>
    <property type="molecule type" value="Genomic_DNA"/>
</dbReference>
<dbReference type="NCBIfam" id="NF003840">
    <property type="entry name" value="PRK05421.1-2"/>
    <property type="match status" value="1"/>
</dbReference>
<proteinExistence type="predicted"/>